<feature type="compositionally biased region" description="Low complexity" evidence="1">
    <location>
        <begin position="118"/>
        <end position="128"/>
    </location>
</feature>
<dbReference type="VEuPathDB" id="TriTrypDB:BSAL_66460"/>
<feature type="region of interest" description="Disordered" evidence="1">
    <location>
        <begin position="105"/>
        <end position="151"/>
    </location>
</feature>
<dbReference type="InterPro" id="IPR012860">
    <property type="entry name" value="Afi1_N"/>
</dbReference>
<organism evidence="3 4">
    <name type="scientific">Bodo saltans</name>
    <name type="common">Flagellated protozoan</name>
    <dbReference type="NCBI Taxonomy" id="75058"/>
    <lineage>
        <taxon>Eukaryota</taxon>
        <taxon>Discoba</taxon>
        <taxon>Euglenozoa</taxon>
        <taxon>Kinetoplastea</taxon>
        <taxon>Metakinetoplastina</taxon>
        <taxon>Eubodonida</taxon>
        <taxon>Bodonidae</taxon>
        <taxon>Bodo</taxon>
    </lineage>
</organism>
<dbReference type="PANTHER" id="PTHR28245">
    <property type="entry name" value="ARF3-INTERACTING PROTEIN 1"/>
    <property type="match status" value="1"/>
</dbReference>
<evidence type="ECO:0000259" key="2">
    <source>
        <dbReference type="Pfam" id="PF07792"/>
    </source>
</evidence>
<sequence length="1056" mass="116440">MDSLFPVQIVLAEFDIDTGSCVRTRFPDFNLPCHKVASQAPGSPSKLHGDNGSTWEHYLADQMLPDGAEKHSHSKTVFVLNRPTVQTTKDRERFRVFVYRGTEAPRASSLTQTNGEDNNNNNNNNNNNAEQQREPSSAATPPPPTTPPLEFIWSRVNHPTLPDAFIPEELSIDVASGGLRIIDKYGTILYSDIAAQQHTVDMMPSSLPEPLHLFTRQLHEKHSHSKTVFVINRPTVQTTKDRERFRVFVYRGTAAPRASSLTQNNVEDNNNNNNNNNNNAEQQREPSSAATPPPPTTPPLEFIWSRVNHPTLPDAFIPEELSIDVASGGLRIIDKYGTILYSDIAAQQHTVDMMPSSLPEPLHLFTRQLQSHRLGGMWEDVAFDPTAEGAVTPSLIPSSQHHHHHHYHDPAAPASINHTGAIPPVALSSPGYELHGAVASPTSASAPPFVFVKLSPLVPVLGLSADEPLAVLMTTRDFASFSTIAKDYPLDDHNAPTSSSRTTTPVKMSTMLPSCEMTEDDALAFMRSGATPSMDLNISATLSESSMSNEENKGRTALFGLCAAITRKDAEVRRGGINKSVALIGPSIHLLEPFYDILVDAAEKCCEVKGKGDKEIRQQQEILQKVFDNILAALFEANQQCLRGKLTQLDRCAYAAAAGDRHSSAVASTAQVTCFARKHKVLIPHLEPTGFGSGSFAYHPKTSTSPLLTLAQGLKDKLFVLLAALLGRCRVVLYSRSLPSTNVSECVLALGALMEAVDARFVRQRVFPYSSINHMSLFDSIPGFVVGTLNPMFESQKTWWDVLVDVSDTEVTLSVSNTDIETLLFMNNDRCSYRGADKEAYRELHRGIVHRRTGLQASDQELECYVADYLQEYIRSCVTFAMFGSPRSSLFKTLPRKLMDVYPAAQRSRMERWIGTDLHDALLLFSRSHDATASFLVSCLRRSQHFEDFEIVQLVQEMLRSSHDRDLVLVLSQFALSLGGLAPLAAKMVHGSLAVRMTVITLMRKLETCTASGGSSYSPISSSKSAGRICVTKMNGLLLNIYETLNRDLPDTSMAY</sequence>
<accession>A0A0S4IPH1</accession>
<dbReference type="EMBL" id="CYKH01000420">
    <property type="protein sequence ID" value="CUF85277.1"/>
    <property type="molecule type" value="Genomic_DNA"/>
</dbReference>
<evidence type="ECO:0000313" key="4">
    <source>
        <dbReference type="Proteomes" id="UP000051952"/>
    </source>
</evidence>
<dbReference type="GO" id="GO:0051666">
    <property type="term" value="P:actin cortical patch localization"/>
    <property type="evidence" value="ECO:0007669"/>
    <property type="project" value="TreeGrafter"/>
</dbReference>
<gene>
    <name evidence="3" type="ORF">BSAL_66460</name>
</gene>
<proteinExistence type="predicted"/>
<dbReference type="AlphaFoldDB" id="A0A0S4IPH1"/>
<feature type="compositionally biased region" description="Polar residues" evidence="1">
    <location>
        <begin position="259"/>
        <end position="268"/>
    </location>
</feature>
<evidence type="ECO:0000313" key="3">
    <source>
        <dbReference type="EMBL" id="CUF85277.1"/>
    </source>
</evidence>
<name>A0A0S4IPH1_BODSA</name>
<dbReference type="InterPro" id="IPR052809">
    <property type="entry name" value="Actin_polarity_regulatory"/>
</dbReference>
<dbReference type="GO" id="GO:0005886">
    <property type="term" value="C:plasma membrane"/>
    <property type="evidence" value="ECO:0007669"/>
    <property type="project" value="TreeGrafter"/>
</dbReference>
<dbReference type="Proteomes" id="UP000051952">
    <property type="component" value="Unassembled WGS sequence"/>
</dbReference>
<feature type="region of interest" description="Disordered" evidence="1">
    <location>
        <begin position="258"/>
        <end position="300"/>
    </location>
</feature>
<dbReference type="Pfam" id="PF07792">
    <property type="entry name" value="Afi1"/>
    <property type="match status" value="1"/>
</dbReference>
<reference evidence="4" key="1">
    <citation type="submission" date="2015-09" db="EMBL/GenBank/DDBJ databases">
        <authorList>
            <consortium name="Pathogen Informatics"/>
        </authorList>
    </citation>
    <scope>NUCLEOTIDE SEQUENCE [LARGE SCALE GENOMIC DNA]</scope>
    <source>
        <strain evidence="4">Lake Konstanz</strain>
    </source>
</reference>
<protein>
    <recommendedName>
        <fullName evidence="2">Arf3-interacting protein 1 N-terminal domain-containing protein</fullName>
    </recommendedName>
</protein>
<evidence type="ECO:0000256" key="1">
    <source>
        <dbReference type="SAM" id="MobiDB-lite"/>
    </source>
</evidence>
<dbReference type="Pfam" id="PF08616">
    <property type="entry name" value="SPA"/>
    <property type="match status" value="1"/>
</dbReference>
<feature type="compositionally biased region" description="Polar residues" evidence="1">
    <location>
        <begin position="108"/>
        <end position="117"/>
    </location>
</feature>
<keyword evidence="4" id="KW-1185">Reference proteome</keyword>
<feature type="domain" description="Arf3-interacting protein 1 N-terminal" evidence="2">
    <location>
        <begin position="9"/>
        <end position="134"/>
    </location>
</feature>
<dbReference type="OrthoDB" id="66409at2759"/>
<feature type="compositionally biased region" description="Low complexity" evidence="1">
    <location>
        <begin position="269"/>
        <end position="279"/>
    </location>
</feature>
<dbReference type="PANTHER" id="PTHR28245:SF1">
    <property type="entry name" value="ARF3-INTERACTING PROTEIN 1"/>
    <property type="match status" value="1"/>
</dbReference>